<organism evidence="3 4">
    <name type="scientific">Candidatus Yanofskybacteria bacterium RIFCSPHIGHO2_01_FULL_48_25b</name>
    <dbReference type="NCBI Taxonomy" id="1802672"/>
    <lineage>
        <taxon>Bacteria</taxon>
        <taxon>Candidatus Yanofskyibacteriota</taxon>
    </lineage>
</organism>
<protein>
    <submittedName>
        <fullName evidence="3">Uncharacterized protein</fullName>
    </submittedName>
</protein>
<keyword evidence="1" id="KW-1133">Transmembrane helix</keyword>
<evidence type="ECO:0000256" key="2">
    <source>
        <dbReference type="SAM" id="SignalP"/>
    </source>
</evidence>
<evidence type="ECO:0000256" key="1">
    <source>
        <dbReference type="SAM" id="Phobius"/>
    </source>
</evidence>
<accession>A0A1F8F2G4</accession>
<dbReference type="Proteomes" id="UP000177605">
    <property type="component" value="Unassembled WGS sequence"/>
</dbReference>
<keyword evidence="1" id="KW-0812">Transmembrane</keyword>
<sequence length="112" mass="11891">MVRKIQLFIILTAIFLSGSVFAAGPNITKAFGGPINFFGFIPFCGLVIVVGPPSPMVAIYNGQTYKFNPPLPVPPNSPGSQKVVGLADLFNPNFFCPLPIVKKLGVGLPSFP</sequence>
<reference evidence="3 4" key="1">
    <citation type="journal article" date="2016" name="Nat. Commun.">
        <title>Thousands of microbial genomes shed light on interconnected biogeochemical processes in an aquifer system.</title>
        <authorList>
            <person name="Anantharaman K."/>
            <person name="Brown C.T."/>
            <person name="Hug L.A."/>
            <person name="Sharon I."/>
            <person name="Castelle C.J."/>
            <person name="Probst A.J."/>
            <person name="Thomas B.C."/>
            <person name="Singh A."/>
            <person name="Wilkins M.J."/>
            <person name="Karaoz U."/>
            <person name="Brodie E.L."/>
            <person name="Williams K.H."/>
            <person name="Hubbard S.S."/>
            <person name="Banfield J.F."/>
        </authorList>
    </citation>
    <scope>NUCLEOTIDE SEQUENCE [LARGE SCALE GENOMIC DNA]</scope>
</reference>
<dbReference type="EMBL" id="MGJM01000014">
    <property type="protein sequence ID" value="OGN06426.1"/>
    <property type="molecule type" value="Genomic_DNA"/>
</dbReference>
<feature type="chain" id="PRO_5009535408" evidence="2">
    <location>
        <begin position="23"/>
        <end position="112"/>
    </location>
</feature>
<evidence type="ECO:0000313" key="4">
    <source>
        <dbReference type="Proteomes" id="UP000177605"/>
    </source>
</evidence>
<feature type="transmembrane region" description="Helical" evidence="1">
    <location>
        <begin position="38"/>
        <end position="60"/>
    </location>
</feature>
<gene>
    <name evidence="3" type="ORF">A2669_01525</name>
</gene>
<dbReference type="AlphaFoldDB" id="A0A1F8F2G4"/>
<keyword evidence="2" id="KW-0732">Signal</keyword>
<evidence type="ECO:0000313" key="3">
    <source>
        <dbReference type="EMBL" id="OGN06426.1"/>
    </source>
</evidence>
<feature type="signal peptide" evidence="2">
    <location>
        <begin position="1"/>
        <end position="22"/>
    </location>
</feature>
<proteinExistence type="predicted"/>
<name>A0A1F8F2G4_9BACT</name>
<keyword evidence="1" id="KW-0472">Membrane</keyword>
<comment type="caution">
    <text evidence="3">The sequence shown here is derived from an EMBL/GenBank/DDBJ whole genome shotgun (WGS) entry which is preliminary data.</text>
</comment>